<feature type="compositionally biased region" description="Basic and acidic residues" evidence="1">
    <location>
        <begin position="37"/>
        <end position="50"/>
    </location>
</feature>
<feature type="compositionally biased region" description="Basic and acidic residues" evidence="1">
    <location>
        <begin position="368"/>
        <end position="392"/>
    </location>
</feature>
<dbReference type="VEuPathDB" id="FungiDB:GVI51_J11363"/>
<feature type="region of interest" description="Disordered" evidence="1">
    <location>
        <begin position="354"/>
        <end position="392"/>
    </location>
</feature>
<evidence type="ECO:0000313" key="2">
    <source>
        <dbReference type="EMBL" id="KTA95224.1"/>
    </source>
</evidence>
<feature type="compositionally biased region" description="Polar residues" evidence="1">
    <location>
        <begin position="86"/>
        <end position="97"/>
    </location>
</feature>
<dbReference type="EMBL" id="LLZZ01000185">
    <property type="protein sequence ID" value="KTA95224.1"/>
    <property type="molecule type" value="Genomic_DNA"/>
</dbReference>
<comment type="caution">
    <text evidence="3">The sequence shown here is derived from an EMBL/GenBank/DDBJ whole genome shotgun (WGS) entry which is preliminary data.</text>
</comment>
<proteinExistence type="predicted"/>
<evidence type="ECO:0000256" key="1">
    <source>
        <dbReference type="SAM" id="MobiDB-lite"/>
    </source>
</evidence>
<name>A0A0W0DDQ3_CANGB</name>
<evidence type="ECO:0000313" key="3">
    <source>
        <dbReference type="EMBL" id="KTB09898.1"/>
    </source>
</evidence>
<gene>
    <name evidence="3" type="ORF">AO440_004893</name>
    <name evidence="2" type="ORF">AO440_005527</name>
</gene>
<accession>A0A0W0DDQ3</accession>
<protein>
    <submittedName>
        <fullName evidence="3">Uncharacterized protein</fullName>
    </submittedName>
</protein>
<feature type="compositionally biased region" description="Basic residues" evidence="1">
    <location>
        <begin position="26"/>
        <end position="36"/>
    </location>
</feature>
<dbReference type="VEuPathDB" id="FungiDB:B1J91_J11550g"/>
<feature type="region of interest" description="Disordered" evidence="1">
    <location>
        <begin position="181"/>
        <end position="201"/>
    </location>
</feature>
<evidence type="ECO:0000313" key="4">
    <source>
        <dbReference type="Proteomes" id="UP000054886"/>
    </source>
</evidence>
<feature type="region of interest" description="Disordered" evidence="1">
    <location>
        <begin position="18"/>
        <end position="58"/>
    </location>
</feature>
<organism evidence="3 4">
    <name type="scientific">Candida glabrata</name>
    <name type="common">Yeast</name>
    <name type="synonym">Torulopsis glabrata</name>
    <dbReference type="NCBI Taxonomy" id="5478"/>
    <lineage>
        <taxon>Eukaryota</taxon>
        <taxon>Fungi</taxon>
        <taxon>Dikarya</taxon>
        <taxon>Ascomycota</taxon>
        <taxon>Saccharomycotina</taxon>
        <taxon>Saccharomycetes</taxon>
        <taxon>Saccharomycetales</taxon>
        <taxon>Saccharomycetaceae</taxon>
        <taxon>Nakaseomyces</taxon>
    </lineage>
</organism>
<dbReference type="VEuPathDB" id="FungiDB:GWK60_J11341"/>
<dbReference type="VEuPathDB" id="FungiDB:CAGL0J11550g"/>
<dbReference type="EMBL" id="LLZZ01000075">
    <property type="protein sequence ID" value="KTB09898.1"/>
    <property type="molecule type" value="Genomic_DNA"/>
</dbReference>
<sequence length="392" mass="42394">MFFPGYFPVKYQNPGIKKAQHFDSKKKSHHHKHHHTDKQSLEVESSEHISKTNHSQEFGYHSAEDYAKILGEGQAAQAYVNESDNMQSNTHHNMQSGSHHDHDVHMGRAGIPGCGTASHLDYPHTGHGQHYDHHKVGMLPNECPGKDLLHMSPNKVGIPGCGTAGGFTGENISARMNSKNVPMNAQDTTDPEFGPQSRNIPGAGRMDTGIVGGSMATAGANTAGGQFDDAKMNSRNVPMGGMDTTDRAFGGQETANEIPGAGRMGNNGNGGMSSNSGYNAGNVEPNVMLNSTHPKLETGSGAEYETTGKDRKISVGSFEDRHDNSHAYETVEGITVGHPVSAMPPQQQYNYIRAESTPRSHQHHHGEHKTAEEKKPGFVKKVEQTLHIGSEK</sequence>
<dbReference type="Proteomes" id="UP000054886">
    <property type="component" value="Unassembled WGS sequence"/>
</dbReference>
<reference evidence="3 4" key="1">
    <citation type="submission" date="2015-10" db="EMBL/GenBank/DDBJ databases">
        <title>Draft genomes sequences of Candida glabrata isolates 1A, 1B, 2A, 2B, 3A and 3B.</title>
        <authorList>
            <person name="Haavelsrud O.E."/>
            <person name="Gaustad P."/>
        </authorList>
    </citation>
    <scope>NUCLEOTIDE SEQUENCE [LARGE SCALE GENOMIC DNA]</scope>
    <source>
        <strain evidence="3">910700640</strain>
    </source>
</reference>
<feature type="region of interest" description="Disordered" evidence="1">
    <location>
        <begin position="86"/>
        <end position="112"/>
    </location>
</feature>
<dbReference type="AlphaFoldDB" id="A0A0W0DDQ3"/>